<name>A0A8S2JIN2_9BILA</name>
<gene>
    <name evidence="2" type="ORF">BYL167_LOCUS3631</name>
    <name evidence="3" type="ORF">GIL414_LOCUS2132</name>
</gene>
<feature type="compositionally biased region" description="Polar residues" evidence="1">
    <location>
        <begin position="1"/>
        <end position="15"/>
    </location>
</feature>
<dbReference type="EMBL" id="CAJOBH010000714">
    <property type="protein sequence ID" value="CAF3812734.1"/>
    <property type="molecule type" value="Genomic_DNA"/>
</dbReference>
<reference evidence="2" key="1">
    <citation type="submission" date="2021-02" db="EMBL/GenBank/DDBJ databases">
        <authorList>
            <person name="Nowell W R."/>
        </authorList>
    </citation>
    <scope>NUCLEOTIDE SEQUENCE</scope>
</reference>
<proteinExistence type="predicted"/>
<dbReference type="AlphaFoldDB" id="A0A8S2JIN2"/>
<evidence type="ECO:0000256" key="1">
    <source>
        <dbReference type="SAM" id="MobiDB-lite"/>
    </source>
</evidence>
<protein>
    <submittedName>
        <fullName evidence="2">Uncharacterized protein</fullName>
    </submittedName>
</protein>
<sequence length="554" mass="59604">MSYQESSSFYQNSSGESEHGEGQYDVAFGGSLGGAAQGSYSGYESTSTTGYGEAGAAGTLLAGSGDARREYRSSSVYGGFGAGTPASSSGLETGLEQQNISGAYLTSNGGYSSNSLEHQSISSATYATDAQGFFKDPNPEVLRRPAPGGPQTYTQRILVRFLQPPAVPPPGPLIIKEVRPPQPPPPPPLYIRQRPPPPPTLPPIVIREAPPKLPPAVGTQVITKMLPALPVPPRSVIIERLPSLPPKPRDVVVERWLPYRAQEKRRVIVQRAPPPVIQKPRNIIIYYEAPKTQIVRRFENLGIHSVNPAEYVARYGTQLEDSQTLITQARQAGVVEDISPPAGSASKFQSSSYESYQSGGANVSSVDYDVVSSSTSGYGVSDGLAALGDAGLNLNSGASGVLSSGFESSSSYNASSGTGGYAGGLGSSFSGLGLVENANNVTDGSSSYEYYSSQQTNNNLIDELKILSNKKCIYSTNNQYQPLRGDIRNTREIFDGHQWCLIEQKIDYISSTSNSHFDLFTTKINNEENSFQILRLLSNYQIIQDELKKRQKNS</sequence>
<accession>A0A8S2JIN2</accession>
<organism evidence="2 4">
    <name type="scientific">Rotaria magnacalcarata</name>
    <dbReference type="NCBI Taxonomy" id="392030"/>
    <lineage>
        <taxon>Eukaryota</taxon>
        <taxon>Metazoa</taxon>
        <taxon>Spiralia</taxon>
        <taxon>Gnathifera</taxon>
        <taxon>Rotifera</taxon>
        <taxon>Eurotatoria</taxon>
        <taxon>Bdelloidea</taxon>
        <taxon>Philodinida</taxon>
        <taxon>Philodinidae</taxon>
        <taxon>Rotaria</taxon>
    </lineage>
</organism>
<dbReference type="EMBL" id="CAJOBJ010000387">
    <property type="protein sequence ID" value="CAF3819418.1"/>
    <property type="molecule type" value="Genomic_DNA"/>
</dbReference>
<evidence type="ECO:0000313" key="3">
    <source>
        <dbReference type="EMBL" id="CAF3819418.1"/>
    </source>
</evidence>
<dbReference type="Proteomes" id="UP000681720">
    <property type="component" value="Unassembled WGS sequence"/>
</dbReference>
<evidence type="ECO:0000313" key="4">
    <source>
        <dbReference type="Proteomes" id="UP000681967"/>
    </source>
</evidence>
<feature type="region of interest" description="Disordered" evidence="1">
    <location>
        <begin position="1"/>
        <end position="28"/>
    </location>
</feature>
<dbReference type="Proteomes" id="UP000681967">
    <property type="component" value="Unassembled WGS sequence"/>
</dbReference>
<comment type="caution">
    <text evidence="2">The sequence shown here is derived from an EMBL/GenBank/DDBJ whole genome shotgun (WGS) entry which is preliminary data.</text>
</comment>
<evidence type="ECO:0000313" key="2">
    <source>
        <dbReference type="EMBL" id="CAF3812734.1"/>
    </source>
</evidence>